<dbReference type="Pfam" id="PF00534">
    <property type="entry name" value="Glycos_transf_1"/>
    <property type="match status" value="1"/>
</dbReference>
<protein>
    <recommendedName>
        <fullName evidence="2">Glycosyl transferase family 1 domain-containing protein</fullName>
    </recommendedName>
</protein>
<dbReference type="PANTHER" id="PTHR12526">
    <property type="entry name" value="GLYCOSYLTRANSFERASE"/>
    <property type="match status" value="1"/>
</dbReference>
<feature type="transmembrane region" description="Helical" evidence="1">
    <location>
        <begin position="75"/>
        <end position="94"/>
    </location>
</feature>
<sequence>MRFLIIQETDWELRGPHQQHHLMERLSVESNEIKVIDYEFLWHQKNRRKYLQRKKRFFSSPKIIRNARIQVIRPASLRIPILCYISIPIFHFPVIFREILRFKPNYIIGFGIYTSFIGMLIAKMFKIPFYYYIIDHLHTLVPINLFKPISKVVESINIKMADKIFAINQGLIDYSLELGGSVDKCSLIPGGVDLKRYLPNQLVREQIREKLCISETDIIIFFMGWIYDFSGMKEITDFLLKNQDTHQNYKLLIVGDGDLFSYIKQKKKELHKKNQIILTGKIPFQSIPEYLQAADFCVLPAYKNKIMNNIVPIKLYEYIASGNPVIATKLLGVYKEFKNNNGIIYINEPEETFDIIKNYDQKYKNTVKEGQRFVKDYDWDAIVSNFKKAL</sequence>
<feature type="domain" description="Glycosyl transferase family 1" evidence="2">
    <location>
        <begin position="204"/>
        <end position="347"/>
    </location>
</feature>
<name>A0ABY6HYT2_9ARCH</name>
<organism evidence="3 4">
    <name type="scientific">Candidatus Lokiarchaeum ossiferum</name>
    <dbReference type="NCBI Taxonomy" id="2951803"/>
    <lineage>
        <taxon>Archaea</taxon>
        <taxon>Promethearchaeati</taxon>
        <taxon>Promethearchaeota</taxon>
        <taxon>Promethearchaeia</taxon>
        <taxon>Promethearchaeales</taxon>
        <taxon>Promethearchaeaceae</taxon>
        <taxon>Candidatus Lokiarchaeum</taxon>
    </lineage>
</organism>
<evidence type="ECO:0000256" key="1">
    <source>
        <dbReference type="SAM" id="Phobius"/>
    </source>
</evidence>
<reference evidence="3" key="1">
    <citation type="submission" date="2022-09" db="EMBL/GenBank/DDBJ databases">
        <title>Actin cytoskeleton and complex cell architecture in an #Asgard archaeon.</title>
        <authorList>
            <person name="Ponce Toledo R.I."/>
            <person name="Schleper C."/>
            <person name="Rodrigues Oliveira T."/>
            <person name="Wollweber F."/>
            <person name="Xu J."/>
            <person name="Rittmann S."/>
            <person name="Klingl A."/>
            <person name="Pilhofer M."/>
        </authorList>
    </citation>
    <scope>NUCLEOTIDE SEQUENCE</scope>
    <source>
        <strain evidence="3">B-35</strain>
    </source>
</reference>
<evidence type="ECO:0000313" key="4">
    <source>
        <dbReference type="Proteomes" id="UP001208689"/>
    </source>
</evidence>
<gene>
    <name evidence="3" type="ORF">NEF87_004312</name>
</gene>
<dbReference type="InterPro" id="IPR001296">
    <property type="entry name" value="Glyco_trans_1"/>
</dbReference>
<feature type="transmembrane region" description="Helical" evidence="1">
    <location>
        <begin position="106"/>
        <end position="125"/>
    </location>
</feature>
<keyword evidence="1" id="KW-0472">Membrane</keyword>
<evidence type="ECO:0000313" key="3">
    <source>
        <dbReference type="EMBL" id="UYP48027.1"/>
    </source>
</evidence>
<keyword evidence="4" id="KW-1185">Reference proteome</keyword>
<dbReference type="Proteomes" id="UP001208689">
    <property type="component" value="Chromosome"/>
</dbReference>
<dbReference type="Gene3D" id="3.40.50.2000">
    <property type="entry name" value="Glycogen Phosphorylase B"/>
    <property type="match status" value="2"/>
</dbReference>
<dbReference type="SUPFAM" id="SSF53756">
    <property type="entry name" value="UDP-Glycosyltransferase/glycogen phosphorylase"/>
    <property type="match status" value="1"/>
</dbReference>
<evidence type="ECO:0000259" key="2">
    <source>
        <dbReference type="Pfam" id="PF00534"/>
    </source>
</evidence>
<dbReference type="EMBL" id="CP104013">
    <property type="protein sequence ID" value="UYP48027.1"/>
    <property type="molecule type" value="Genomic_DNA"/>
</dbReference>
<keyword evidence="1" id="KW-0812">Transmembrane</keyword>
<proteinExistence type="predicted"/>
<keyword evidence="1" id="KW-1133">Transmembrane helix</keyword>
<accession>A0ABY6HYT2</accession>